<feature type="transmembrane region" description="Helical" evidence="1">
    <location>
        <begin position="82"/>
        <end position="102"/>
    </location>
</feature>
<dbReference type="EMBL" id="JAACJN010000097">
    <property type="protein sequence ID" value="KAF5375475.1"/>
    <property type="molecule type" value="Genomic_DNA"/>
</dbReference>
<feature type="transmembrane region" description="Helical" evidence="1">
    <location>
        <begin position="156"/>
        <end position="175"/>
    </location>
</feature>
<feature type="transmembrane region" description="Helical" evidence="1">
    <location>
        <begin position="122"/>
        <end position="144"/>
    </location>
</feature>
<evidence type="ECO:0000313" key="3">
    <source>
        <dbReference type="EMBL" id="KAF5375475.1"/>
    </source>
</evidence>
<dbReference type="InterPro" id="IPR045340">
    <property type="entry name" value="DUF6533"/>
</dbReference>
<evidence type="ECO:0000259" key="2">
    <source>
        <dbReference type="Pfam" id="PF20151"/>
    </source>
</evidence>
<sequence>MYMSSPALTESQIIALADCVSNGRMGQGISCRSIRTLSPVNGLFIHLSIDATSALFFYDYILTVSDEARYVWRERRISVGKVAFLLARYGAMTGTVLVILPRSGLPTLDSASTEPKALMFDLVSASGLVLRLMSIVSSEFLVALRTWAIWCRSWRIFILLVILSLAAIIPATIIVGESIASNQVVALVTPEFIDICSLTISKIHQVFIVPYIATILYELATLTLSLIRIINWRRTIPEHIRASLIDTLWKDGKFRFVNIAIVLQSAAPQLRTGCSQLQAVVHSILSARMVMHLRDIDAPGCSVIQTETRTAMDFAPQTRISRITSLTITRSGAISSEYEEDEV</sequence>
<dbReference type="Proteomes" id="UP000518752">
    <property type="component" value="Unassembled WGS sequence"/>
</dbReference>
<protein>
    <recommendedName>
        <fullName evidence="2">DUF6533 domain-containing protein</fullName>
    </recommendedName>
</protein>
<dbReference type="Pfam" id="PF20151">
    <property type="entry name" value="DUF6533"/>
    <property type="match status" value="1"/>
</dbReference>
<dbReference type="AlphaFoldDB" id="A0A8H5H2M5"/>
<keyword evidence="4" id="KW-1185">Reference proteome</keyword>
<keyword evidence="1" id="KW-0812">Transmembrane</keyword>
<reference evidence="3 4" key="1">
    <citation type="journal article" date="2020" name="ISME J.">
        <title>Uncovering the hidden diversity of litter-decomposition mechanisms in mushroom-forming fungi.</title>
        <authorList>
            <person name="Floudas D."/>
            <person name="Bentzer J."/>
            <person name="Ahren D."/>
            <person name="Johansson T."/>
            <person name="Persson P."/>
            <person name="Tunlid A."/>
        </authorList>
    </citation>
    <scope>NUCLEOTIDE SEQUENCE [LARGE SCALE GENOMIC DNA]</scope>
    <source>
        <strain evidence="3 4">CBS 406.79</strain>
    </source>
</reference>
<accession>A0A8H5H2M5</accession>
<keyword evidence="1" id="KW-0472">Membrane</keyword>
<comment type="caution">
    <text evidence="3">The sequence shown here is derived from an EMBL/GenBank/DDBJ whole genome shotgun (WGS) entry which is preliminary data.</text>
</comment>
<organism evidence="3 4">
    <name type="scientific">Collybiopsis confluens</name>
    <dbReference type="NCBI Taxonomy" id="2823264"/>
    <lineage>
        <taxon>Eukaryota</taxon>
        <taxon>Fungi</taxon>
        <taxon>Dikarya</taxon>
        <taxon>Basidiomycota</taxon>
        <taxon>Agaricomycotina</taxon>
        <taxon>Agaricomycetes</taxon>
        <taxon>Agaricomycetidae</taxon>
        <taxon>Agaricales</taxon>
        <taxon>Marasmiineae</taxon>
        <taxon>Omphalotaceae</taxon>
        <taxon>Collybiopsis</taxon>
    </lineage>
</organism>
<gene>
    <name evidence="3" type="ORF">D9757_009958</name>
</gene>
<evidence type="ECO:0000313" key="4">
    <source>
        <dbReference type="Proteomes" id="UP000518752"/>
    </source>
</evidence>
<evidence type="ECO:0000256" key="1">
    <source>
        <dbReference type="SAM" id="Phobius"/>
    </source>
</evidence>
<name>A0A8H5H2M5_9AGAR</name>
<feature type="transmembrane region" description="Helical" evidence="1">
    <location>
        <begin position="43"/>
        <end position="61"/>
    </location>
</feature>
<feature type="transmembrane region" description="Helical" evidence="1">
    <location>
        <begin position="208"/>
        <end position="227"/>
    </location>
</feature>
<proteinExistence type="predicted"/>
<feature type="domain" description="DUF6533" evidence="2">
    <location>
        <begin position="51"/>
        <end position="92"/>
    </location>
</feature>
<dbReference type="OrthoDB" id="2940333at2759"/>
<keyword evidence="1" id="KW-1133">Transmembrane helix</keyword>